<feature type="compositionally biased region" description="Polar residues" evidence="1">
    <location>
        <begin position="331"/>
        <end position="347"/>
    </location>
</feature>
<feature type="compositionally biased region" description="Low complexity" evidence="1">
    <location>
        <begin position="914"/>
        <end position="928"/>
    </location>
</feature>
<name>A0AAD5TES8_9FUNG</name>
<evidence type="ECO:0000313" key="3">
    <source>
        <dbReference type="Proteomes" id="UP001212152"/>
    </source>
</evidence>
<feature type="compositionally biased region" description="Pro residues" evidence="1">
    <location>
        <begin position="814"/>
        <end position="829"/>
    </location>
</feature>
<feature type="compositionally biased region" description="Pro residues" evidence="1">
    <location>
        <begin position="30"/>
        <end position="41"/>
    </location>
</feature>
<feature type="region of interest" description="Disordered" evidence="1">
    <location>
        <begin position="807"/>
        <end position="938"/>
    </location>
</feature>
<comment type="caution">
    <text evidence="2">The sequence shown here is derived from an EMBL/GenBank/DDBJ whole genome shotgun (WGS) entry which is preliminary data.</text>
</comment>
<dbReference type="EMBL" id="JADGJQ010000060">
    <property type="protein sequence ID" value="KAJ3174772.1"/>
    <property type="molecule type" value="Genomic_DNA"/>
</dbReference>
<feature type="region of interest" description="Disordered" evidence="1">
    <location>
        <begin position="1"/>
        <end position="70"/>
    </location>
</feature>
<feature type="region of interest" description="Disordered" evidence="1">
    <location>
        <begin position="625"/>
        <end position="690"/>
    </location>
</feature>
<feature type="compositionally biased region" description="Low complexity" evidence="1">
    <location>
        <begin position="644"/>
        <end position="655"/>
    </location>
</feature>
<feature type="compositionally biased region" description="Low complexity" evidence="1">
    <location>
        <begin position="590"/>
        <end position="601"/>
    </location>
</feature>
<evidence type="ECO:0000313" key="2">
    <source>
        <dbReference type="EMBL" id="KAJ3174772.1"/>
    </source>
</evidence>
<sequence length="938" mass="101089">MASALSPFATASPDAVVAPSNSSIHNNPFVPQPADSPPVAPRDPAAATSIEVRRAASSGAAAPAKRRDRHGAELAAFQRDRFPNSSRDTRYPDFLEKLLDEFVEAQLVVGRGADVQFTKDSLQNARAKLSVATGTKGWRIWLKEPLFNRFRDLKQSSSPADTTHSEFVELLLDLHDLVEIHEWDKVRHMLTDVSRDSSEHSGMANLPVVPTMASMMPMPHRRHQSMSGIVPRYDTLSTQQSHQQVGLRPFYVASNGLGSVPMPDKEVNVNLTQPPPSMESNWVDFGSLVGSPNLAELSSHHRNAGVPPEFATNFAGLSSTSADSVVKRSHTSPGNARTRGLSRSASQVPGDMLNRTKSLTNANKKTRDGASSAPIPAQRRPSLRSVSGSSLREDGILPPAFYGHRRTGSSLSTTSIRSNSSASGIFYPLDSPVMRPLNELPHQPQWVADSELMMQGLEGINTLNLDDAVAYMEHQHRQQQQQQQPLNLQSSNLEVHQSQAVPTFLATPPMQTLPLIVDYQANPLAASPFPQQFTATGPDSGMFPHSAMGAAGSSSIMRAPGDHQYTTLGAAMGPVPAAGSAIMTDSLNMTSSASATGTPGSHDGMDLEPTPSMESMYEDLRTTLSSGEAAAHFSKQRPPPPQNLQEQQRQIAQHRLQQHEDAVSRQQQQIQQHHQRQAFERHQQQAMTRQQIADQVQMQFQVQMQHQQQQLQQQNHHQQQLQQQNREQQLANGQFIEQARADAVDMTVSNMDAMLPPPIFAQSLNLPPHQAPPRSSSAVNGVLQGAFTPILIAEPLTPIDSTAPMFGSPMADVNPPPPSNVVARPPPVAPAADSPQQHRPQQLPAQHSSTWRFRSGTGSSSSSAVSPLPPPISTSGLPAGSNSSPASAGAASPNGRSKRISKILNRLSFVKGGSNSSANNAPLASPPLTTGAVAPAGP</sequence>
<gene>
    <name evidence="2" type="ORF">HDU87_006888</name>
</gene>
<keyword evidence="3" id="KW-1185">Reference proteome</keyword>
<proteinExistence type="predicted"/>
<feature type="compositionally biased region" description="Low complexity" evidence="1">
    <location>
        <begin position="848"/>
        <end position="866"/>
    </location>
</feature>
<dbReference type="Proteomes" id="UP001212152">
    <property type="component" value="Unassembled WGS sequence"/>
</dbReference>
<protein>
    <submittedName>
        <fullName evidence="2">Uncharacterized protein</fullName>
    </submittedName>
</protein>
<feature type="compositionally biased region" description="Polar residues" evidence="1">
    <location>
        <begin position="837"/>
        <end position="847"/>
    </location>
</feature>
<organism evidence="2 3">
    <name type="scientific">Geranomyces variabilis</name>
    <dbReference type="NCBI Taxonomy" id="109894"/>
    <lineage>
        <taxon>Eukaryota</taxon>
        <taxon>Fungi</taxon>
        <taxon>Fungi incertae sedis</taxon>
        <taxon>Chytridiomycota</taxon>
        <taxon>Chytridiomycota incertae sedis</taxon>
        <taxon>Chytridiomycetes</taxon>
        <taxon>Spizellomycetales</taxon>
        <taxon>Powellomycetaceae</taxon>
        <taxon>Geranomyces</taxon>
    </lineage>
</organism>
<feature type="compositionally biased region" description="Low complexity" evidence="1">
    <location>
        <begin position="408"/>
        <end position="419"/>
    </location>
</feature>
<feature type="region of interest" description="Disordered" evidence="1">
    <location>
        <begin position="322"/>
        <end position="419"/>
    </location>
</feature>
<dbReference type="AlphaFoldDB" id="A0AAD5TES8"/>
<feature type="compositionally biased region" description="Low complexity" evidence="1">
    <location>
        <begin position="878"/>
        <end position="895"/>
    </location>
</feature>
<accession>A0AAD5TES8</accession>
<feature type="region of interest" description="Disordered" evidence="1">
    <location>
        <begin position="590"/>
        <end position="612"/>
    </location>
</feature>
<reference evidence="2" key="1">
    <citation type="submission" date="2020-05" db="EMBL/GenBank/DDBJ databases">
        <title>Phylogenomic resolution of chytrid fungi.</title>
        <authorList>
            <person name="Stajich J.E."/>
            <person name="Amses K."/>
            <person name="Simmons R."/>
            <person name="Seto K."/>
            <person name="Myers J."/>
            <person name="Bonds A."/>
            <person name="Quandt C.A."/>
            <person name="Barry K."/>
            <person name="Liu P."/>
            <person name="Grigoriev I."/>
            <person name="Longcore J.E."/>
            <person name="James T.Y."/>
        </authorList>
    </citation>
    <scope>NUCLEOTIDE SEQUENCE</scope>
    <source>
        <strain evidence="2">JEL0379</strain>
    </source>
</reference>
<evidence type="ECO:0000256" key="1">
    <source>
        <dbReference type="SAM" id="MobiDB-lite"/>
    </source>
</evidence>